<evidence type="ECO:0000256" key="8">
    <source>
        <dbReference type="ARBA" id="ARBA00023170"/>
    </source>
</evidence>
<feature type="chain" id="PRO_5034042918" evidence="11">
    <location>
        <begin position="24"/>
        <end position="190"/>
    </location>
</feature>
<dbReference type="Gene3D" id="2.60.40.10">
    <property type="entry name" value="Immunoglobulins"/>
    <property type="match status" value="1"/>
</dbReference>
<dbReference type="InterPro" id="IPR013783">
    <property type="entry name" value="Ig-like_fold"/>
</dbReference>
<feature type="signal peptide" evidence="11">
    <location>
        <begin position="1"/>
        <end position="23"/>
    </location>
</feature>
<sequence>MNMLTASLLRAVITSICIGSCMAQKVTQAQTEISVVEKEDVTLDCVYETRDATYYLFWYKQPPSGKLVFLIRQNSFNEQNEINGRYSSNFQKSTSSFNLTITASQVVDSAVYFCALNEATVRWVLVGALQKPQQETGLLGRDSVTDRKKQVGAVSAQVVWQGNLSSIHVQCLDISDISFIRSMGVFCSLE</sequence>
<evidence type="ECO:0000256" key="4">
    <source>
        <dbReference type="ARBA" id="ARBA00022859"/>
    </source>
</evidence>
<name>A0A8C9HI30_9PRIM</name>
<keyword evidence="9" id="KW-0393">Immunoglobulin domain</keyword>
<dbReference type="FunFam" id="2.60.40.10:FF:000878">
    <property type="entry name" value="T cell receptor alpha variable 38-1"/>
    <property type="match status" value="1"/>
</dbReference>
<dbReference type="InterPro" id="IPR036179">
    <property type="entry name" value="Ig-like_dom_sf"/>
</dbReference>
<keyword evidence="8" id="KW-0675">Receptor</keyword>
<evidence type="ECO:0000259" key="12">
    <source>
        <dbReference type="PROSITE" id="PS50835"/>
    </source>
</evidence>
<evidence type="ECO:0000313" key="13">
    <source>
        <dbReference type="Ensembl" id="ENSPTEP00000020925.1"/>
    </source>
</evidence>
<dbReference type="InterPro" id="IPR007110">
    <property type="entry name" value="Ig-like_dom"/>
</dbReference>
<dbReference type="Proteomes" id="UP000694416">
    <property type="component" value="Unplaced"/>
</dbReference>
<keyword evidence="6" id="KW-0472">Membrane</keyword>
<dbReference type="InterPro" id="IPR013106">
    <property type="entry name" value="Ig_V-set"/>
</dbReference>
<dbReference type="SUPFAM" id="SSF48726">
    <property type="entry name" value="Immunoglobulin"/>
    <property type="match status" value="1"/>
</dbReference>
<evidence type="ECO:0000256" key="7">
    <source>
        <dbReference type="ARBA" id="ARBA00023157"/>
    </source>
</evidence>
<evidence type="ECO:0000256" key="9">
    <source>
        <dbReference type="ARBA" id="ARBA00023319"/>
    </source>
</evidence>
<evidence type="ECO:0000256" key="6">
    <source>
        <dbReference type="ARBA" id="ARBA00023136"/>
    </source>
</evidence>
<dbReference type="SMART" id="SM00406">
    <property type="entry name" value="IGv"/>
    <property type="match status" value="1"/>
</dbReference>
<keyword evidence="10" id="KW-1279">T cell receptor</keyword>
<accession>A0A8C9HI30</accession>
<dbReference type="AlphaFoldDB" id="A0A8C9HI30"/>
<evidence type="ECO:0000256" key="3">
    <source>
        <dbReference type="ARBA" id="ARBA00022729"/>
    </source>
</evidence>
<evidence type="ECO:0000256" key="5">
    <source>
        <dbReference type="ARBA" id="ARBA00023130"/>
    </source>
</evidence>
<keyword evidence="5" id="KW-1064">Adaptive immunity</keyword>
<dbReference type="PROSITE" id="PS50835">
    <property type="entry name" value="IG_LIKE"/>
    <property type="match status" value="1"/>
</dbReference>
<keyword evidence="4" id="KW-0391">Immunity</keyword>
<keyword evidence="7" id="KW-1015">Disulfide bond</keyword>
<reference evidence="13" key="2">
    <citation type="submission" date="2025-09" db="UniProtKB">
        <authorList>
            <consortium name="Ensembl"/>
        </authorList>
    </citation>
    <scope>IDENTIFICATION</scope>
</reference>
<organism evidence="13 14">
    <name type="scientific">Piliocolobus tephrosceles</name>
    <name type="common">Ugandan red Colobus</name>
    <dbReference type="NCBI Taxonomy" id="591936"/>
    <lineage>
        <taxon>Eukaryota</taxon>
        <taxon>Metazoa</taxon>
        <taxon>Chordata</taxon>
        <taxon>Craniata</taxon>
        <taxon>Vertebrata</taxon>
        <taxon>Euteleostomi</taxon>
        <taxon>Mammalia</taxon>
        <taxon>Eutheria</taxon>
        <taxon>Euarchontoglires</taxon>
        <taxon>Primates</taxon>
        <taxon>Haplorrhini</taxon>
        <taxon>Catarrhini</taxon>
        <taxon>Cercopithecidae</taxon>
        <taxon>Colobinae</taxon>
        <taxon>Piliocolobus</taxon>
    </lineage>
</organism>
<evidence type="ECO:0000256" key="1">
    <source>
        <dbReference type="ARBA" id="ARBA00004236"/>
    </source>
</evidence>
<dbReference type="Ensembl" id="ENSPTET00000030302.1">
    <property type="protein sequence ID" value="ENSPTEP00000020925.1"/>
    <property type="gene ID" value="ENSPTEG00000022074.1"/>
</dbReference>
<reference evidence="13" key="1">
    <citation type="submission" date="2025-08" db="UniProtKB">
        <authorList>
            <consortium name="Ensembl"/>
        </authorList>
    </citation>
    <scope>IDENTIFICATION</scope>
</reference>
<evidence type="ECO:0000256" key="2">
    <source>
        <dbReference type="ARBA" id="ARBA00022475"/>
    </source>
</evidence>
<keyword evidence="2" id="KW-1003">Cell membrane</keyword>
<dbReference type="SMART" id="SM00409">
    <property type="entry name" value="IG"/>
    <property type="match status" value="1"/>
</dbReference>
<dbReference type="PANTHER" id="PTHR19367">
    <property type="entry name" value="T-CELL RECEPTOR ALPHA CHAIN V REGION"/>
    <property type="match status" value="1"/>
</dbReference>
<dbReference type="GO" id="GO:0002250">
    <property type="term" value="P:adaptive immune response"/>
    <property type="evidence" value="ECO:0007669"/>
    <property type="project" value="UniProtKB-KW"/>
</dbReference>
<dbReference type="InterPro" id="IPR051287">
    <property type="entry name" value="TCR_variable_region"/>
</dbReference>
<dbReference type="InterPro" id="IPR003599">
    <property type="entry name" value="Ig_sub"/>
</dbReference>
<dbReference type="Pfam" id="PF07686">
    <property type="entry name" value="V-set"/>
    <property type="match status" value="1"/>
</dbReference>
<feature type="domain" description="Ig-like" evidence="12">
    <location>
        <begin position="24"/>
        <end position="114"/>
    </location>
</feature>
<protein>
    <submittedName>
        <fullName evidence="13">T cell receptor alpha variable 19</fullName>
    </submittedName>
</protein>
<comment type="subcellular location">
    <subcellularLocation>
        <location evidence="1">Cell membrane</location>
    </subcellularLocation>
</comment>
<evidence type="ECO:0000256" key="10">
    <source>
        <dbReference type="ARBA" id="ARBA00043266"/>
    </source>
</evidence>
<proteinExistence type="predicted"/>
<dbReference type="PANTHER" id="PTHR19367:SF45">
    <property type="entry name" value="IG-LIKE DOMAIN-CONTAINING PROTEIN"/>
    <property type="match status" value="1"/>
</dbReference>
<evidence type="ECO:0000313" key="14">
    <source>
        <dbReference type="Proteomes" id="UP000694416"/>
    </source>
</evidence>
<keyword evidence="3 11" id="KW-0732">Signal</keyword>
<evidence type="ECO:0000256" key="11">
    <source>
        <dbReference type="SAM" id="SignalP"/>
    </source>
</evidence>
<dbReference type="GO" id="GO:0042101">
    <property type="term" value="C:T cell receptor complex"/>
    <property type="evidence" value="ECO:0007669"/>
    <property type="project" value="UniProtKB-KW"/>
</dbReference>
<keyword evidence="14" id="KW-1185">Reference proteome</keyword>